<dbReference type="Gene3D" id="3.40.50.80">
    <property type="entry name" value="Nucleotide-binding domain of ferredoxin-NADP reductase (FNR) module"/>
    <property type="match status" value="1"/>
</dbReference>
<dbReference type="InterPro" id="IPR017938">
    <property type="entry name" value="Riboflavin_synthase-like_b-brl"/>
</dbReference>
<gene>
    <name evidence="6" type="ORF">LNV07_16430</name>
</gene>
<protein>
    <submittedName>
        <fullName evidence="6">FAD-binding oxidoreductase</fullName>
    </submittedName>
</protein>
<dbReference type="InterPro" id="IPR008333">
    <property type="entry name" value="Cbr1-like_FAD-bd_dom"/>
</dbReference>
<evidence type="ECO:0000313" key="6">
    <source>
        <dbReference type="EMBL" id="MCV2369668.1"/>
    </source>
</evidence>
<dbReference type="InterPro" id="IPR001041">
    <property type="entry name" value="2Fe-2S_ferredoxin-type"/>
</dbReference>
<dbReference type="PROSITE" id="PS51384">
    <property type="entry name" value="FAD_FR"/>
    <property type="match status" value="1"/>
</dbReference>
<dbReference type="InterPro" id="IPR017927">
    <property type="entry name" value="FAD-bd_FR_type"/>
</dbReference>
<dbReference type="Pfam" id="PF00175">
    <property type="entry name" value="NAD_binding_1"/>
    <property type="match status" value="1"/>
</dbReference>
<feature type="domain" description="FAD-binding FR-type" evidence="5">
    <location>
        <begin position="89"/>
        <end position="187"/>
    </location>
</feature>
<dbReference type="CDD" id="cd06194">
    <property type="entry name" value="FNR_N-term_Iron_sulfur_binding"/>
    <property type="match status" value="1"/>
</dbReference>
<evidence type="ECO:0000256" key="1">
    <source>
        <dbReference type="ARBA" id="ARBA00023002"/>
    </source>
</evidence>
<accession>A0ABT2YI17</accession>
<dbReference type="InterPro" id="IPR036010">
    <property type="entry name" value="2Fe-2S_ferredoxin-like_sf"/>
</dbReference>
<dbReference type="Pfam" id="PF00111">
    <property type="entry name" value="Fer2"/>
    <property type="match status" value="1"/>
</dbReference>
<dbReference type="CDD" id="cd00207">
    <property type="entry name" value="fer2"/>
    <property type="match status" value="1"/>
</dbReference>
<name>A0ABT2YI17_9BURK</name>
<sequence length="329" mass="35570">MTLHLDGVEYAVNAGESVLDTLLRHGVELPNACRRGVCQACLLRSLDQPPRLADAQRGLRDTLRQQGFFMACQCPAEPELNLASPQSAELFQPALVIHSEALSASVHCIRLQPEQALPHQAGQFLNLRRADGLVRSYSIASVPALEPYIELHVQRRQGGAMSQWLADGLQVGQSIEIAGPNGNCFYLPGRAQQSLLMIATGTGAAPLLGIARSALLSGHAGNIHFYHGSSSEAGFYCRAQLLALAAQHDKVHVHFCISGEAAPAPCESGRALDIALRQHPELSGFRVFLCGAPEMVNSAKKMAYLHGAAMQDIYADPFENRDLRQIARP</sequence>
<dbReference type="PANTHER" id="PTHR47354">
    <property type="entry name" value="NADH OXIDOREDUCTASE HCR"/>
    <property type="match status" value="1"/>
</dbReference>
<dbReference type="PROSITE" id="PS51085">
    <property type="entry name" value="2FE2S_FER_2"/>
    <property type="match status" value="1"/>
</dbReference>
<reference evidence="6 7" key="1">
    <citation type="submission" date="2021-11" db="EMBL/GenBank/DDBJ databases">
        <authorList>
            <person name="Liang Q."/>
            <person name="Mou H."/>
            <person name="Liu Z."/>
        </authorList>
    </citation>
    <scope>NUCLEOTIDE SEQUENCE [LARGE SCALE GENOMIC DNA]</scope>
    <source>
        <strain evidence="6 7">CHU3</strain>
    </source>
</reference>
<dbReference type="RefSeq" id="WP_263572250.1">
    <property type="nucleotide sequence ID" value="NZ_JAJIRN010000007.1"/>
</dbReference>
<dbReference type="InterPro" id="IPR050415">
    <property type="entry name" value="MRET"/>
</dbReference>
<evidence type="ECO:0000313" key="7">
    <source>
        <dbReference type="Proteomes" id="UP001209701"/>
    </source>
</evidence>
<feature type="domain" description="2Fe-2S ferredoxin-type" evidence="4">
    <location>
        <begin position="1"/>
        <end position="88"/>
    </location>
</feature>
<dbReference type="Gene3D" id="3.10.20.30">
    <property type="match status" value="1"/>
</dbReference>
<evidence type="ECO:0000256" key="3">
    <source>
        <dbReference type="ARBA" id="ARBA00038177"/>
    </source>
</evidence>
<comment type="caution">
    <text evidence="6">The sequence shown here is derived from an EMBL/GenBank/DDBJ whole genome shotgun (WGS) entry which is preliminary data.</text>
</comment>
<dbReference type="Gene3D" id="2.40.30.10">
    <property type="entry name" value="Translation factors"/>
    <property type="match status" value="1"/>
</dbReference>
<evidence type="ECO:0000259" key="4">
    <source>
        <dbReference type="PROSITE" id="PS51085"/>
    </source>
</evidence>
<comment type="similarity">
    <text evidence="3">Belongs to the Fre/LuxG FAD/NAD(P) flavoprotein oxidoreductase family.</text>
</comment>
<keyword evidence="2" id="KW-0455">Luminescence</keyword>
<dbReference type="SUPFAM" id="SSF63380">
    <property type="entry name" value="Riboflavin synthase domain-like"/>
    <property type="match status" value="1"/>
</dbReference>
<dbReference type="EMBL" id="JAJIRN010000007">
    <property type="protein sequence ID" value="MCV2369668.1"/>
    <property type="molecule type" value="Genomic_DNA"/>
</dbReference>
<dbReference type="Pfam" id="PF00970">
    <property type="entry name" value="FAD_binding_6"/>
    <property type="match status" value="1"/>
</dbReference>
<dbReference type="InterPro" id="IPR012675">
    <property type="entry name" value="Beta-grasp_dom_sf"/>
</dbReference>
<keyword evidence="1" id="KW-0560">Oxidoreductase</keyword>
<dbReference type="InterPro" id="IPR039261">
    <property type="entry name" value="FNR_nucleotide-bd"/>
</dbReference>
<dbReference type="SUPFAM" id="SSF54292">
    <property type="entry name" value="2Fe-2S ferredoxin-like"/>
    <property type="match status" value="1"/>
</dbReference>
<keyword evidence="7" id="KW-1185">Reference proteome</keyword>
<dbReference type="PANTHER" id="PTHR47354:SF7">
    <property type="entry name" value="NAD(P)H-FLAVIN REDUCTASE"/>
    <property type="match status" value="1"/>
</dbReference>
<dbReference type="SUPFAM" id="SSF52343">
    <property type="entry name" value="Ferredoxin reductase-like, C-terminal NADP-linked domain"/>
    <property type="match status" value="1"/>
</dbReference>
<evidence type="ECO:0000259" key="5">
    <source>
        <dbReference type="PROSITE" id="PS51384"/>
    </source>
</evidence>
<dbReference type="Proteomes" id="UP001209701">
    <property type="component" value="Unassembled WGS sequence"/>
</dbReference>
<proteinExistence type="inferred from homology"/>
<evidence type="ECO:0000256" key="2">
    <source>
        <dbReference type="ARBA" id="ARBA00023223"/>
    </source>
</evidence>
<dbReference type="InterPro" id="IPR001433">
    <property type="entry name" value="OxRdtase_FAD/NAD-bd"/>
</dbReference>
<organism evidence="6 7">
    <name type="scientific">Roseateles oligotrophus</name>
    <dbReference type="NCBI Taxonomy" id="1769250"/>
    <lineage>
        <taxon>Bacteria</taxon>
        <taxon>Pseudomonadati</taxon>
        <taxon>Pseudomonadota</taxon>
        <taxon>Betaproteobacteria</taxon>
        <taxon>Burkholderiales</taxon>
        <taxon>Sphaerotilaceae</taxon>
        <taxon>Roseateles</taxon>
    </lineage>
</organism>
<dbReference type="PRINTS" id="PR00410">
    <property type="entry name" value="PHEHYDRXLASE"/>
</dbReference>